<feature type="region of interest" description="Disordered" evidence="1">
    <location>
        <begin position="496"/>
        <end position="614"/>
    </location>
</feature>
<sequence length="909" mass="101966">MSSPSNFKSGREAFRHWQRNALDKPNSPVRSDDVNTTSNIQNSAGTKQLPGFSEVMEQLTASQVQDQRNRHDANCQSSRVPKRLRDVSDFDLPQLHITKKKHTMEANFGDGATSSAQPDSQATEATSPYDRGSSPLSDSELIRISEEMEVEKEIAQADKEKLEVMTRAEIHTPTENDKVVTPSFRACEPEHQPPVNTPTQPAVITGHLGNEPFPDFDESMENNLRNKALSGTPQPGVNHFMNVPDYKSTRVSVTRPEVQWILSKSKAEFESSGSPVAAALNSKILAAVKNTATSHKPIPFVPGISMVDRQGMQPRVYEASGPDSSYEEEIWGDSTSALDGPTMHESRNLNRIMLQLNAPAAPSTGLFDFFNFAPPSFVQMHQRQLSYQPNMVNYSAAPHYPDSSCFFQASMPISESAERYTLQNREFGVAHNPFHPPQVHGSEHWVSPEYRQELEVRPPAPRDFQFLSQSQRTETSSGWHGPRFLTDDHHNHFPEHYFGGHQMLPNSLMTESAPPQNSRERPCSPEYSPKSPAFSPRVDDRATPHEGEASGNTNPSWYGDNSQAQEEQPYSPSSPSLSSRVNDRDTSYEGEALRTTDPSWVAENSHARQGQPHFPVYPPRFLLYSSSDCYHLGTPYEGEASRNSGSLWPGDNSHARQEQIAEPVFPSHDIDIQAGSREDRFKVGAFNHRFREELLPEQEQNRRSTGNAIPVRWATDEEIRWGKKGVTQENISRNEMAREEIAQDEVLKEKTLRDDIQQAETLREKTTHPEARKMNPSLMNMFFSTHSPQIPSTNDPGREDKSTDGESTGSESGSESDSNSDNNSSDDNNDTADNYGDDEAGESDTQEETDREDMEEREDSVSEVSSCTLDHEEGPETEVEDDSMEVDVLGSEDEYDMDIYDLDPVDEEY</sequence>
<accession>S3CX33</accession>
<feature type="compositionally biased region" description="Polar residues" evidence="1">
    <location>
        <begin position="782"/>
        <end position="795"/>
    </location>
</feature>
<evidence type="ECO:0000313" key="3">
    <source>
        <dbReference type="Proteomes" id="UP000016922"/>
    </source>
</evidence>
<feature type="compositionally biased region" description="Polar residues" evidence="1">
    <location>
        <begin position="112"/>
        <end position="126"/>
    </location>
</feature>
<gene>
    <name evidence="2" type="ORF">GLAREA_03874</name>
</gene>
<protein>
    <submittedName>
        <fullName evidence="2">Uncharacterized protein</fullName>
    </submittedName>
</protein>
<feature type="compositionally biased region" description="Polar residues" evidence="1">
    <location>
        <begin position="34"/>
        <end position="46"/>
    </location>
</feature>
<dbReference type="RefSeq" id="XP_008082318.1">
    <property type="nucleotide sequence ID" value="XM_008084127.1"/>
</dbReference>
<feature type="region of interest" description="Disordered" evidence="1">
    <location>
        <begin position="107"/>
        <end position="137"/>
    </location>
</feature>
<dbReference type="KEGG" id="glz:GLAREA_03874"/>
<feature type="compositionally biased region" description="Polar residues" evidence="1">
    <location>
        <begin position="504"/>
        <end position="517"/>
    </location>
</feature>
<proteinExistence type="predicted"/>
<evidence type="ECO:0000256" key="1">
    <source>
        <dbReference type="SAM" id="MobiDB-lite"/>
    </source>
</evidence>
<reference evidence="2 3" key="1">
    <citation type="journal article" date="2013" name="BMC Genomics">
        <title>Genomics-driven discovery of the pneumocandin biosynthetic gene cluster in the fungus Glarea lozoyensis.</title>
        <authorList>
            <person name="Chen L."/>
            <person name="Yue Q."/>
            <person name="Zhang X."/>
            <person name="Xiang M."/>
            <person name="Wang C."/>
            <person name="Li S."/>
            <person name="Che Y."/>
            <person name="Ortiz-Lopez F.J."/>
            <person name="Bills G.F."/>
            <person name="Liu X."/>
            <person name="An Z."/>
        </authorList>
    </citation>
    <scope>NUCLEOTIDE SEQUENCE [LARGE SCALE GENOMIC DNA]</scope>
    <source>
        <strain evidence="3">ATCC 20868 / MF5171</strain>
    </source>
</reference>
<feature type="region of interest" description="Disordered" evidence="1">
    <location>
        <begin position="1"/>
        <end position="89"/>
    </location>
</feature>
<feature type="compositionally biased region" description="Low complexity" evidence="1">
    <location>
        <begin position="805"/>
        <end position="826"/>
    </location>
</feature>
<feature type="compositionally biased region" description="Acidic residues" evidence="1">
    <location>
        <begin position="827"/>
        <end position="858"/>
    </location>
</feature>
<feature type="compositionally biased region" description="Polar residues" evidence="1">
    <location>
        <begin position="550"/>
        <end position="561"/>
    </location>
</feature>
<dbReference type="OrthoDB" id="10608465at2759"/>
<feature type="region of interest" description="Disordered" evidence="1">
    <location>
        <begin position="782"/>
        <end position="909"/>
    </location>
</feature>
<feature type="compositionally biased region" description="Low complexity" evidence="1">
    <location>
        <begin position="562"/>
        <end position="579"/>
    </location>
</feature>
<dbReference type="AlphaFoldDB" id="S3CX33"/>
<feature type="compositionally biased region" description="Basic and acidic residues" evidence="1">
    <location>
        <begin position="581"/>
        <end position="594"/>
    </location>
</feature>
<evidence type="ECO:0000313" key="2">
    <source>
        <dbReference type="EMBL" id="EPE30907.1"/>
    </source>
</evidence>
<feature type="compositionally biased region" description="Acidic residues" evidence="1">
    <location>
        <begin position="875"/>
        <end position="909"/>
    </location>
</feature>
<feature type="compositionally biased region" description="Basic and acidic residues" evidence="1">
    <location>
        <begin position="537"/>
        <end position="548"/>
    </location>
</feature>
<dbReference type="Proteomes" id="UP000016922">
    <property type="component" value="Unassembled WGS sequence"/>
</dbReference>
<organism evidence="2 3">
    <name type="scientific">Glarea lozoyensis (strain ATCC 20868 / MF5171)</name>
    <dbReference type="NCBI Taxonomy" id="1116229"/>
    <lineage>
        <taxon>Eukaryota</taxon>
        <taxon>Fungi</taxon>
        <taxon>Dikarya</taxon>
        <taxon>Ascomycota</taxon>
        <taxon>Pezizomycotina</taxon>
        <taxon>Leotiomycetes</taxon>
        <taxon>Helotiales</taxon>
        <taxon>Helotiaceae</taxon>
        <taxon>Glarea</taxon>
    </lineage>
</organism>
<dbReference type="HOGENOM" id="CLU_319588_0_0_1"/>
<dbReference type="EMBL" id="KE145363">
    <property type="protein sequence ID" value="EPE30907.1"/>
    <property type="molecule type" value="Genomic_DNA"/>
</dbReference>
<keyword evidence="3" id="KW-1185">Reference proteome</keyword>
<dbReference type="GeneID" id="19462929"/>
<name>S3CX33_GLAL2</name>